<dbReference type="AlphaFoldDB" id="E9CT75"/>
<feature type="region of interest" description="Disordered" evidence="1">
    <location>
        <begin position="30"/>
        <end position="55"/>
    </location>
</feature>
<sequence>MHASGFRSQDRPLELGSPSDSYRVCIELPAAMENGRPGPQKDANGGSIESSTIDNQCMHGNVSGPWLGSFLPLPEIDIITKFAQ</sequence>
<proteinExistence type="predicted"/>
<dbReference type="VEuPathDB" id="FungiDB:CPSG_00784"/>
<protein>
    <submittedName>
        <fullName evidence="2">Predicted protein</fullName>
    </submittedName>
</protein>
<organism evidence="3">
    <name type="scientific">Coccidioides posadasii (strain RMSCC 757 / Silveira)</name>
    <name type="common">Valley fever fungus</name>
    <dbReference type="NCBI Taxonomy" id="443226"/>
    <lineage>
        <taxon>Eukaryota</taxon>
        <taxon>Fungi</taxon>
        <taxon>Dikarya</taxon>
        <taxon>Ascomycota</taxon>
        <taxon>Pezizomycotina</taxon>
        <taxon>Eurotiomycetes</taxon>
        <taxon>Eurotiomycetidae</taxon>
        <taxon>Onygenales</taxon>
        <taxon>Onygenaceae</taxon>
        <taxon>Coccidioides</taxon>
    </lineage>
</organism>
<reference evidence="3" key="1">
    <citation type="journal article" date="2010" name="Genome Res.">
        <title>Population genomic sequencing of Coccidioides fungi reveals recent hybridization and transposon control.</title>
        <authorList>
            <person name="Neafsey D.E."/>
            <person name="Barker B.M."/>
            <person name="Sharpton T.J."/>
            <person name="Stajich J.E."/>
            <person name="Park D.J."/>
            <person name="Whiston E."/>
            <person name="Hung C.-Y."/>
            <person name="McMahan C."/>
            <person name="White J."/>
            <person name="Sykes S."/>
            <person name="Heiman D."/>
            <person name="Young S."/>
            <person name="Zeng Q."/>
            <person name="Abouelleil A."/>
            <person name="Aftuck L."/>
            <person name="Bessette D."/>
            <person name="Brown A."/>
            <person name="FitzGerald M."/>
            <person name="Lui A."/>
            <person name="Macdonald J.P."/>
            <person name="Priest M."/>
            <person name="Orbach M.J."/>
            <person name="Galgiani J.N."/>
            <person name="Kirkland T.N."/>
            <person name="Cole G.T."/>
            <person name="Birren B.W."/>
            <person name="Henn M.R."/>
            <person name="Taylor J.W."/>
            <person name="Rounsley S.D."/>
        </authorList>
    </citation>
    <scope>NUCLEOTIDE SEQUENCE [LARGE SCALE GENOMIC DNA]</scope>
    <source>
        <strain evidence="3">RMSCC 757 / Silveira</strain>
    </source>
</reference>
<name>E9CT75_COCPS</name>
<dbReference type="EMBL" id="GL636486">
    <property type="protein sequence ID" value="EFW22885.1"/>
    <property type="molecule type" value="Genomic_DNA"/>
</dbReference>
<keyword evidence="3" id="KW-1185">Reference proteome</keyword>
<reference evidence="3" key="2">
    <citation type="submission" date="2010-03" db="EMBL/GenBank/DDBJ databases">
        <title>The genome sequence of Coccidioides posadasii strain Silveira.</title>
        <authorList>
            <consortium name="The Broad Institute Genome Sequencing Center for Infectious Disease"/>
            <person name="Neafsey D."/>
            <person name="Orbach M."/>
            <person name="Henn M.R."/>
            <person name="Cole G.T."/>
            <person name="Galgiani J."/>
            <person name="Gardner M.J."/>
            <person name="Kirkland T.N."/>
            <person name="Taylor J.W."/>
            <person name="Young S.K."/>
            <person name="Zeng Q."/>
            <person name="Koehrsen M."/>
            <person name="Alvarado L."/>
            <person name="Berlin A."/>
            <person name="Borenstein D."/>
            <person name="Chapman S.B."/>
            <person name="Chen Z."/>
            <person name="Engels R."/>
            <person name="Freedman E."/>
            <person name="Gellesch M."/>
            <person name="Goldberg J."/>
            <person name="Griggs A."/>
            <person name="Gujja S."/>
            <person name="Heilman E."/>
            <person name="Heiman D."/>
            <person name="Howarth C."/>
            <person name="Jen D."/>
            <person name="Larson L."/>
            <person name="Mehta T."/>
            <person name="Neiman D."/>
            <person name="Park D."/>
            <person name="Pearson M."/>
            <person name="Richards J."/>
            <person name="Roberts A."/>
            <person name="Saif S."/>
            <person name="Shea T."/>
            <person name="Shenoy N."/>
            <person name="Sisk P."/>
            <person name="Stolte C."/>
            <person name="Sykes S."/>
            <person name="Walk T."/>
            <person name="White J."/>
            <person name="Yandava C."/>
            <person name="Haas B."/>
            <person name="Nusbaum C."/>
            <person name="Birren B."/>
        </authorList>
    </citation>
    <scope>NUCLEOTIDE SEQUENCE [LARGE SCALE GENOMIC DNA]</scope>
    <source>
        <strain evidence="3">RMSCC 757 / Silveira</strain>
    </source>
</reference>
<gene>
    <name evidence="2" type="ORF">CPSG_00784</name>
</gene>
<dbReference type="Proteomes" id="UP000002497">
    <property type="component" value="Unassembled WGS sequence"/>
</dbReference>
<accession>E9CT75</accession>
<dbReference type="HOGENOM" id="CLU_2527289_0_0_1"/>
<evidence type="ECO:0000313" key="3">
    <source>
        <dbReference type="Proteomes" id="UP000002497"/>
    </source>
</evidence>
<evidence type="ECO:0000256" key="1">
    <source>
        <dbReference type="SAM" id="MobiDB-lite"/>
    </source>
</evidence>
<evidence type="ECO:0000313" key="2">
    <source>
        <dbReference type="EMBL" id="EFW22885.1"/>
    </source>
</evidence>